<gene>
    <name evidence="6" type="ORF">SOO65_13860</name>
</gene>
<dbReference type="Gene3D" id="3.10.129.10">
    <property type="entry name" value="Hotdog Thioesterase"/>
    <property type="match status" value="1"/>
</dbReference>
<feature type="region of interest" description="Disordered" evidence="4">
    <location>
        <begin position="133"/>
        <end position="161"/>
    </location>
</feature>
<evidence type="ECO:0000259" key="5">
    <source>
        <dbReference type="PROSITE" id="PS51770"/>
    </source>
</evidence>
<organism evidence="6 7">
    <name type="scientific">Peredibacter starrii</name>
    <dbReference type="NCBI Taxonomy" id="28202"/>
    <lineage>
        <taxon>Bacteria</taxon>
        <taxon>Pseudomonadati</taxon>
        <taxon>Bdellovibrionota</taxon>
        <taxon>Bacteriovoracia</taxon>
        <taxon>Bacteriovoracales</taxon>
        <taxon>Bacteriovoracaceae</taxon>
        <taxon>Peredibacter</taxon>
    </lineage>
</organism>
<reference evidence="6 7" key="1">
    <citation type="submission" date="2023-11" db="EMBL/GenBank/DDBJ databases">
        <title>Peredibacter starrii A3.12.</title>
        <authorList>
            <person name="Mitchell R.J."/>
        </authorList>
    </citation>
    <scope>NUCLEOTIDE SEQUENCE [LARGE SCALE GENOMIC DNA]</scope>
    <source>
        <strain evidence="6 7">A3.12</strain>
    </source>
</reference>
<accession>A0AAX4HKK6</accession>
<dbReference type="CDD" id="cd03442">
    <property type="entry name" value="BFIT_BACH"/>
    <property type="match status" value="1"/>
</dbReference>
<evidence type="ECO:0000256" key="3">
    <source>
        <dbReference type="PROSITE-ProRule" id="PRU01106"/>
    </source>
</evidence>
<dbReference type="Pfam" id="PF03061">
    <property type="entry name" value="4HBT"/>
    <property type="match status" value="1"/>
</dbReference>
<name>A0AAX4HKK6_9BACT</name>
<dbReference type="PANTHER" id="PTHR11049:SF24">
    <property type="entry name" value="CYTOSOLIC ACYL COENZYME A THIOESTER HYDROLASE"/>
    <property type="match status" value="1"/>
</dbReference>
<dbReference type="AlphaFoldDB" id="A0AAX4HKK6"/>
<dbReference type="InterPro" id="IPR040170">
    <property type="entry name" value="Cytosol_ACT"/>
</dbReference>
<dbReference type="PROSITE" id="PS51770">
    <property type="entry name" value="HOTDOG_ACOT"/>
    <property type="match status" value="1"/>
</dbReference>
<dbReference type="GO" id="GO:0009062">
    <property type="term" value="P:fatty acid catabolic process"/>
    <property type="evidence" value="ECO:0007669"/>
    <property type="project" value="TreeGrafter"/>
</dbReference>
<keyword evidence="2 3" id="KW-0378">Hydrolase</keyword>
<dbReference type="RefSeq" id="WP_321391149.1">
    <property type="nucleotide sequence ID" value="NZ_CP139487.1"/>
</dbReference>
<dbReference type="InterPro" id="IPR029069">
    <property type="entry name" value="HotDog_dom_sf"/>
</dbReference>
<evidence type="ECO:0000313" key="7">
    <source>
        <dbReference type="Proteomes" id="UP001324634"/>
    </source>
</evidence>
<dbReference type="SUPFAM" id="SSF54637">
    <property type="entry name" value="Thioesterase/thiol ester dehydrase-isomerase"/>
    <property type="match status" value="1"/>
</dbReference>
<dbReference type="InterPro" id="IPR033120">
    <property type="entry name" value="HOTDOG_ACOT"/>
</dbReference>
<dbReference type="GO" id="GO:0052816">
    <property type="term" value="F:long-chain fatty acyl-CoA hydrolase activity"/>
    <property type="evidence" value="ECO:0007669"/>
    <property type="project" value="TreeGrafter"/>
</dbReference>
<comment type="similarity">
    <text evidence="1">Belongs to the acyl coenzyme A hydrolase family.</text>
</comment>
<dbReference type="EC" id="3.1.2.20" evidence="6"/>
<dbReference type="EMBL" id="CP139487">
    <property type="protein sequence ID" value="WPU63775.1"/>
    <property type="molecule type" value="Genomic_DNA"/>
</dbReference>
<dbReference type="Proteomes" id="UP001324634">
    <property type="component" value="Chromosome"/>
</dbReference>
<evidence type="ECO:0000313" key="6">
    <source>
        <dbReference type="EMBL" id="WPU63775.1"/>
    </source>
</evidence>
<sequence>MKAQAKTPAETAIEMREMVMPNQTNSHGTVFGGTVMSWIDIAAAMVAARHCGRPVVTAHIDDIDFLAPIKMGYHVLIQASLNYVGKTSMIVGVKVTSENPYTGESRTTTRAYLTFVALDDLGRPIVVPELKPETDDDHRRFDNAKKRVQMKKDIRSSLKNK</sequence>
<dbReference type="PANTHER" id="PTHR11049">
    <property type="entry name" value="ACYL COENZYME A THIOESTER HYDROLASE"/>
    <property type="match status" value="1"/>
</dbReference>
<evidence type="ECO:0000256" key="2">
    <source>
        <dbReference type="ARBA" id="ARBA00022801"/>
    </source>
</evidence>
<feature type="domain" description="HotDog ACOT-type" evidence="5">
    <location>
        <begin position="9"/>
        <end position="121"/>
    </location>
</feature>
<protein>
    <submittedName>
        <fullName evidence="6">Acyl-CoA thioesterase</fullName>
        <ecNumber evidence="6">3.1.2.20</ecNumber>
    </submittedName>
</protein>
<evidence type="ECO:0000256" key="4">
    <source>
        <dbReference type="SAM" id="MobiDB-lite"/>
    </source>
</evidence>
<dbReference type="KEGG" id="psti:SOO65_13860"/>
<dbReference type="InterPro" id="IPR006683">
    <property type="entry name" value="Thioestr_dom"/>
</dbReference>
<dbReference type="GO" id="GO:0006637">
    <property type="term" value="P:acyl-CoA metabolic process"/>
    <property type="evidence" value="ECO:0007669"/>
    <property type="project" value="TreeGrafter"/>
</dbReference>
<dbReference type="GO" id="GO:0005829">
    <property type="term" value="C:cytosol"/>
    <property type="evidence" value="ECO:0007669"/>
    <property type="project" value="TreeGrafter"/>
</dbReference>
<keyword evidence="7" id="KW-1185">Reference proteome</keyword>
<evidence type="ECO:0000256" key="1">
    <source>
        <dbReference type="ARBA" id="ARBA00010458"/>
    </source>
</evidence>
<proteinExistence type="inferred from homology"/>